<dbReference type="Proteomes" id="UP000830434">
    <property type="component" value="Chromosome"/>
</dbReference>
<dbReference type="RefSeq" id="WP_248655700.1">
    <property type="nucleotide sequence ID" value="NZ_CP096658.1"/>
</dbReference>
<accession>A0A8U0IKV0</accession>
<evidence type="ECO:0000313" key="2">
    <source>
        <dbReference type="Proteomes" id="UP000830434"/>
    </source>
</evidence>
<dbReference type="EMBL" id="CP096658">
    <property type="protein sequence ID" value="UPW01295.1"/>
    <property type="molecule type" value="Genomic_DNA"/>
</dbReference>
<dbReference type="KEGG" id="haxz:M0R88_04120"/>
<protein>
    <recommendedName>
        <fullName evidence="3">FkbM family methyltransferase</fullName>
    </recommendedName>
</protein>
<name>A0A8U0IKV0_9EURY</name>
<dbReference type="GeneID" id="72189013"/>
<evidence type="ECO:0008006" key="3">
    <source>
        <dbReference type="Google" id="ProtNLM"/>
    </source>
</evidence>
<dbReference type="AlphaFoldDB" id="A0A8U0IKV0"/>
<reference evidence="1" key="1">
    <citation type="submission" date="2022-04" db="EMBL/GenBank/DDBJ databases">
        <title>Diverse halophilic archaea isolated from saline environments.</title>
        <authorList>
            <person name="Cui H.-L."/>
        </authorList>
    </citation>
    <scope>NUCLEOTIDE SEQUENCE</scope>
    <source>
        <strain evidence="1">XZYJT40</strain>
    </source>
</reference>
<dbReference type="SUPFAM" id="SSF53335">
    <property type="entry name" value="S-adenosyl-L-methionine-dependent methyltransferases"/>
    <property type="match status" value="1"/>
</dbReference>
<gene>
    <name evidence="1" type="ORF">M0R88_04120</name>
</gene>
<sequence>MKDTLYTAIRQTYYRHLRPRLPRKIGVYNGYPARKPKLFDRVDVDPDWEAPFIESIQDVVAEGDTVVVVGGGFGISTVAAATKSGPDGRVISYEASKSRYKCAQETIELNGVSGRVTLKHALVGPDIAVKGDLGGASAVTPSNLPDCDVLALDCEGAELDIIERLGPTPREIVVESHGCFDAPTQAVRETLEQNEFTVINELEDNPKCGIDILTAASK</sequence>
<proteinExistence type="predicted"/>
<organism evidence="1 2">
    <name type="scientific">Halorussus gelatinilyticus</name>
    <dbReference type="NCBI Taxonomy" id="2937524"/>
    <lineage>
        <taxon>Archaea</taxon>
        <taxon>Methanobacteriati</taxon>
        <taxon>Methanobacteriota</taxon>
        <taxon>Stenosarchaea group</taxon>
        <taxon>Halobacteria</taxon>
        <taxon>Halobacteriales</taxon>
        <taxon>Haladaptataceae</taxon>
        <taxon>Halorussus</taxon>
    </lineage>
</organism>
<dbReference type="InterPro" id="IPR029063">
    <property type="entry name" value="SAM-dependent_MTases_sf"/>
</dbReference>
<dbReference type="Gene3D" id="3.40.50.150">
    <property type="entry name" value="Vaccinia Virus protein VP39"/>
    <property type="match status" value="1"/>
</dbReference>
<evidence type="ECO:0000313" key="1">
    <source>
        <dbReference type="EMBL" id="UPW01295.1"/>
    </source>
</evidence>
<keyword evidence="2" id="KW-1185">Reference proteome</keyword>